<dbReference type="Proteomes" id="UP000587586">
    <property type="component" value="Unassembled WGS sequence"/>
</dbReference>
<dbReference type="Gene3D" id="1.10.287.130">
    <property type="match status" value="1"/>
</dbReference>
<dbReference type="CDD" id="cd00130">
    <property type="entry name" value="PAS"/>
    <property type="match status" value="1"/>
</dbReference>
<keyword evidence="10" id="KW-0472">Membrane</keyword>
<evidence type="ECO:0000256" key="3">
    <source>
        <dbReference type="ARBA" id="ARBA00022553"/>
    </source>
</evidence>
<dbReference type="InterPro" id="IPR013767">
    <property type="entry name" value="PAS_fold"/>
</dbReference>
<dbReference type="PANTHER" id="PTHR43065:SF42">
    <property type="entry name" value="TWO-COMPONENT SENSOR PPRA"/>
    <property type="match status" value="1"/>
</dbReference>
<proteinExistence type="predicted"/>
<evidence type="ECO:0000256" key="1">
    <source>
        <dbReference type="ARBA" id="ARBA00000085"/>
    </source>
</evidence>
<evidence type="ECO:0000256" key="8">
    <source>
        <dbReference type="ARBA" id="ARBA00023012"/>
    </source>
</evidence>
<dbReference type="NCBIfam" id="TIGR00229">
    <property type="entry name" value="sensory_box"/>
    <property type="match status" value="2"/>
</dbReference>
<dbReference type="InterPro" id="IPR001789">
    <property type="entry name" value="Sig_transdc_resp-reg_receiver"/>
</dbReference>
<keyword evidence="10" id="KW-1133">Transmembrane helix</keyword>
<dbReference type="InterPro" id="IPR005467">
    <property type="entry name" value="His_kinase_dom"/>
</dbReference>
<dbReference type="InterPro" id="IPR036097">
    <property type="entry name" value="HisK_dim/P_sf"/>
</dbReference>
<dbReference type="SUPFAM" id="SSF55874">
    <property type="entry name" value="ATPase domain of HSP90 chaperone/DNA topoisomerase II/histidine kinase"/>
    <property type="match status" value="1"/>
</dbReference>
<keyword evidence="4" id="KW-0808">Transferase</keyword>
<organism evidence="14 15">
    <name type="scientific">Geomonas limicola</name>
    <dbReference type="NCBI Taxonomy" id="2740186"/>
    <lineage>
        <taxon>Bacteria</taxon>
        <taxon>Pseudomonadati</taxon>
        <taxon>Thermodesulfobacteriota</taxon>
        <taxon>Desulfuromonadia</taxon>
        <taxon>Geobacterales</taxon>
        <taxon>Geobacteraceae</taxon>
        <taxon>Geomonas</taxon>
    </lineage>
</organism>
<dbReference type="Pfam" id="PF00072">
    <property type="entry name" value="Response_reg"/>
    <property type="match status" value="1"/>
</dbReference>
<dbReference type="PANTHER" id="PTHR43065">
    <property type="entry name" value="SENSOR HISTIDINE KINASE"/>
    <property type="match status" value="1"/>
</dbReference>
<keyword evidence="10" id="KW-0812">Transmembrane</keyword>
<protein>
    <recommendedName>
        <fullName evidence="2">histidine kinase</fullName>
        <ecNumber evidence="2">2.7.13.3</ecNumber>
    </recommendedName>
</protein>
<dbReference type="SUPFAM" id="SSF52172">
    <property type="entry name" value="CheY-like"/>
    <property type="match status" value="1"/>
</dbReference>
<evidence type="ECO:0000256" key="2">
    <source>
        <dbReference type="ARBA" id="ARBA00012438"/>
    </source>
</evidence>
<dbReference type="SMART" id="SM00091">
    <property type="entry name" value="PAS"/>
    <property type="match status" value="2"/>
</dbReference>
<keyword evidence="15" id="KW-1185">Reference proteome</keyword>
<feature type="domain" description="PAS" evidence="13">
    <location>
        <begin position="79"/>
        <end position="132"/>
    </location>
</feature>
<feature type="domain" description="Histidine kinase" evidence="11">
    <location>
        <begin position="342"/>
        <end position="565"/>
    </location>
</feature>
<dbReference type="SMART" id="SM00388">
    <property type="entry name" value="HisKA"/>
    <property type="match status" value="1"/>
</dbReference>
<evidence type="ECO:0000256" key="9">
    <source>
        <dbReference type="PROSITE-ProRule" id="PRU00169"/>
    </source>
</evidence>
<dbReference type="Pfam" id="PF00512">
    <property type="entry name" value="HisKA"/>
    <property type="match status" value="1"/>
</dbReference>
<keyword evidence="3 9" id="KW-0597">Phosphoprotein</keyword>
<dbReference type="PROSITE" id="PS50109">
    <property type="entry name" value="HIS_KIN"/>
    <property type="match status" value="1"/>
</dbReference>
<accession>A0A6V8NDC9</accession>
<dbReference type="AlphaFoldDB" id="A0A6V8NDC9"/>
<dbReference type="InterPro" id="IPR035965">
    <property type="entry name" value="PAS-like_dom_sf"/>
</dbReference>
<dbReference type="InterPro" id="IPR003661">
    <property type="entry name" value="HisK_dim/P_dom"/>
</dbReference>
<dbReference type="Gene3D" id="3.30.450.20">
    <property type="entry name" value="PAS domain"/>
    <property type="match status" value="2"/>
</dbReference>
<evidence type="ECO:0000256" key="6">
    <source>
        <dbReference type="ARBA" id="ARBA00022777"/>
    </source>
</evidence>
<dbReference type="SMART" id="SM00387">
    <property type="entry name" value="HATPase_c"/>
    <property type="match status" value="1"/>
</dbReference>
<dbReference type="InterPro" id="IPR003594">
    <property type="entry name" value="HATPase_dom"/>
</dbReference>
<dbReference type="InterPro" id="IPR036890">
    <property type="entry name" value="HATPase_C_sf"/>
</dbReference>
<dbReference type="InterPro" id="IPR011006">
    <property type="entry name" value="CheY-like_superfamily"/>
</dbReference>
<dbReference type="Gene3D" id="3.30.565.10">
    <property type="entry name" value="Histidine kinase-like ATPase, C-terminal domain"/>
    <property type="match status" value="1"/>
</dbReference>
<gene>
    <name evidence="14" type="ORF">GMLC_31320</name>
</gene>
<dbReference type="EC" id="2.7.13.3" evidence="2"/>
<evidence type="ECO:0000313" key="15">
    <source>
        <dbReference type="Proteomes" id="UP000587586"/>
    </source>
</evidence>
<comment type="caution">
    <text evidence="14">The sequence shown here is derived from an EMBL/GenBank/DDBJ whole genome shotgun (WGS) entry which is preliminary data.</text>
</comment>
<dbReference type="PROSITE" id="PS50112">
    <property type="entry name" value="PAS"/>
    <property type="match status" value="1"/>
</dbReference>
<evidence type="ECO:0000256" key="10">
    <source>
        <dbReference type="SAM" id="Phobius"/>
    </source>
</evidence>
<evidence type="ECO:0000259" key="12">
    <source>
        <dbReference type="PROSITE" id="PS50110"/>
    </source>
</evidence>
<dbReference type="SUPFAM" id="SSF47384">
    <property type="entry name" value="Homodimeric domain of signal transducing histidine kinase"/>
    <property type="match status" value="1"/>
</dbReference>
<feature type="modified residue" description="4-aspartylphosphate" evidence="9">
    <location>
        <position position="635"/>
    </location>
</feature>
<dbReference type="PROSITE" id="PS50110">
    <property type="entry name" value="RESPONSE_REGULATORY"/>
    <property type="match status" value="1"/>
</dbReference>
<evidence type="ECO:0000313" key="14">
    <source>
        <dbReference type="EMBL" id="GFO69553.1"/>
    </source>
</evidence>
<name>A0A6V8NDC9_9BACT</name>
<dbReference type="EMBL" id="BLXZ01000006">
    <property type="protein sequence ID" value="GFO69553.1"/>
    <property type="molecule type" value="Genomic_DNA"/>
</dbReference>
<keyword evidence="6" id="KW-0418">Kinase</keyword>
<dbReference type="InterPro" id="IPR000014">
    <property type="entry name" value="PAS"/>
</dbReference>
<evidence type="ECO:0000256" key="5">
    <source>
        <dbReference type="ARBA" id="ARBA00022741"/>
    </source>
</evidence>
<evidence type="ECO:0000256" key="7">
    <source>
        <dbReference type="ARBA" id="ARBA00022840"/>
    </source>
</evidence>
<feature type="domain" description="Response regulatory" evidence="12">
    <location>
        <begin position="584"/>
        <end position="700"/>
    </location>
</feature>
<evidence type="ECO:0000256" key="4">
    <source>
        <dbReference type="ARBA" id="ARBA00022679"/>
    </source>
</evidence>
<comment type="catalytic activity">
    <reaction evidence="1">
        <text>ATP + protein L-histidine = ADP + protein N-phospho-L-histidine.</text>
        <dbReference type="EC" id="2.7.13.3"/>
    </reaction>
</comment>
<feature type="transmembrane region" description="Helical" evidence="10">
    <location>
        <begin position="20"/>
        <end position="40"/>
    </location>
</feature>
<dbReference type="CDD" id="cd00082">
    <property type="entry name" value="HisKA"/>
    <property type="match status" value="1"/>
</dbReference>
<dbReference type="SMART" id="SM00448">
    <property type="entry name" value="REC"/>
    <property type="match status" value="1"/>
</dbReference>
<dbReference type="GO" id="GO:0005524">
    <property type="term" value="F:ATP binding"/>
    <property type="evidence" value="ECO:0007669"/>
    <property type="project" value="UniProtKB-KW"/>
</dbReference>
<reference evidence="15" key="1">
    <citation type="submission" date="2020-06" db="EMBL/GenBank/DDBJ databases">
        <title>Draft genomic sequecing of Geomonas sp. Red745.</title>
        <authorList>
            <person name="Itoh H."/>
            <person name="Xu Z.X."/>
            <person name="Ushijima N."/>
            <person name="Masuda Y."/>
            <person name="Shiratori Y."/>
            <person name="Senoo K."/>
        </authorList>
    </citation>
    <scope>NUCLEOTIDE SEQUENCE [LARGE SCALE GENOMIC DNA]</scope>
    <source>
        <strain evidence="15">Red745</strain>
    </source>
</reference>
<dbReference type="Gene3D" id="3.40.50.2300">
    <property type="match status" value="1"/>
</dbReference>
<dbReference type="Pfam" id="PF02518">
    <property type="entry name" value="HATPase_c"/>
    <property type="match status" value="1"/>
</dbReference>
<dbReference type="Pfam" id="PF00989">
    <property type="entry name" value="PAS"/>
    <property type="match status" value="1"/>
</dbReference>
<dbReference type="RefSeq" id="WP_183362123.1">
    <property type="nucleotide sequence ID" value="NZ_BLXZ01000006.1"/>
</dbReference>
<dbReference type="InterPro" id="IPR004358">
    <property type="entry name" value="Sig_transdc_His_kin-like_C"/>
</dbReference>
<keyword evidence="5" id="KW-0547">Nucleotide-binding</keyword>
<evidence type="ECO:0000259" key="11">
    <source>
        <dbReference type="PROSITE" id="PS50109"/>
    </source>
</evidence>
<dbReference type="PRINTS" id="PR00344">
    <property type="entry name" value="BCTRLSENSOR"/>
</dbReference>
<dbReference type="SUPFAM" id="SSF55785">
    <property type="entry name" value="PYP-like sensor domain (PAS domain)"/>
    <property type="match status" value="2"/>
</dbReference>
<evidence type="ECO:0000259" key="13">
    <source>
        <dbReference type="PROSITE" id="PS50112"/>
    </source>
</evidence>
<keyword evidence="7" id="KW-0067">ATP-binding</keyword>
<keyword evidence="8" id="KW-0902">Two-component regulatory system</keyword>
<dbReference type="GO" id="GO:0006355">
    <property type="term" value="P:regulation of DNA-templated transcription"/>
    <property type="evidence" value="ECO:0007669"/>
    <property type="project" value="InterPro"/>
</dbReference>
<sequence>MPPLKMNNLSFPSPVRTIAILLVVLFAIETTIMYLLPWLVPIRNPYLENLADATLLTALFTPILYRKVFHPFRRVAAMQKSLTDRILAGVVDGVIIFDEAGTIHAFNAAAEAIFGYPADQLPGGKLRGLLDPVQFAAVLGTGTVPRPGKGTATLEATGRHRNGTPLALEVSLSQVDWNGSRMWFAIIRDISARKEGEEQMKHALSLLNATLESTADGIIVRDLTGRSVIANRRFAEMWRIPEDLLASGDDRIMRDYVLDQLKDPHHFLEITEQQRREPQQESMDILAFRDGRVFERVATPQVVEGNIVGRVINFRDITEQKNLENQLRHAQKMEALGTLAGGVAHDFNNILTVIMGYCNLTAQQLDRDTPVRQNLNQIMAASERAAALTNSLLAYSRKQAITPRPLDLNQCVHKVEKFLARLIGEQIELVARLGAERITVFADSTQLEQVLMNLAANARDAMERRGCLIISTGRIHIDQEFVRMHGYGKPGDFAVLSVSDTGSGMNEAVREKIFEPFFTTKEMGHGTGLGLSIVYGIVKQHNGYINVYSEPGHGTTFNIYLPVCGEPEATPAPDLEAIIGGTETILLAEDDLSVRSLVRSVLAAQGYRVIEAADGAEAVALFREHEEEIDLAILDVVMPKLNGRETYNEILARKPRTRAIFISGYTADIMDKNGLADHGLHLVNKPLLPSQLLSKIREVLQAS</sequence>
<dbReference type="GO" id="GO:0000155">
    <property type="term" value="F:phosphorelay sensor kinase activity"/>
    <property type="evidence" value="ECO:0007669"/>
    <property type="project" value="InterPro"/>
</dbReference>